<dbReference type="Gene3D" id="3.40.50.1820">
    <property type="entry name" value="alpha/beta hydrolase"/>
    <property type="match status" value="1"/>
</dbReference>
<protein>
    <submittedName>
        <fullName evidence="3">Sugar phosphate isomerase/epimerase</fullName>
    </submittedName>
</protein>
<dbReference type="PANTHER" id="PTHR22946">
    <property type="entry name" value="DIENELACTONE HYDROLASE DOMAIN-CONTAINING PROTEIN-RELATED"/>
    <property type="match status" value="1"/>
</dbReference>
<dbReference type="STRING" id="414048.SAMN04489864_10771"/>
<keyword evidence="1" id="KW-0732">Signal</keyword>
<evidence type="ECO:0000259" key="2">
    <source>
        <dbReference type="Pfam" id="PF01261"/>
    </source>
</evidence>
<dbReference type="AlphaFoldDB" id="A0A1I2YHK2"/>
<name>A0A1I2YHK2_9SPHI</name>
<dbReference type="GO" id="GO:0016853">
    <property type="term" value="F:isomerase activity"/>
    <property type="evidence" value="ECO:0007669"/>
    <property type="project" value="UniProtKB-KW"/>
</dbReference>
<dbReference type="SUPFAM" id="SSF53474">
    <property type="entry name" value="alpha/beta-Hydrolases"/>
    <property type="match status" value="1"/>
</dbReference>
<evidence type="ECO:0000256" key="1">
    <source>
        <dbReference type="SAM" id="SignalP"/>
    </source>
</evidence>
<dbReference type="PANTHER" id="PTHR22946:SF8">
    <property type="entry name" value="ACETYL XYLAN ESTERASE DOMAIN-CONTAINING PROTEIN"/>
    <property type="match status" value="1"/>
</dbReference>
<dbReference type="RefSeq" id="WP_245768101.1">
    <property type="nucleotide sequence ID" value="NZ_FOPP01000007.1"/>
</dbReference>
<dbReference type="Pfam" id="PF01261">
    <property type="entry name" value="AP_endonuc_2"/>
    <property type="match status" value="1"/>
</dbReference>
<dbReference type="EMBL" id="FOPP01000007">
    <property type="protein sequence ID" value="SFH24556.1"/>
    <property type="molecule type" value="Genomic_DNA"/>
</dbReference>
<keyword evidence="3" id="KW-0413">Isomerase</keyword>
<feature type="signal peptide" evidence="1">
    <location>
        <begin position="1"/>
        <end position="42"/>
    </location>
</feature>
<dbReference type="SUPFAM" id="SSF51658">
    <property type="entry name" value="Xylose isomerase-like"/>
    <property type="match status" value="1"/>
</dbReference>
<sequence>MRNVIARSCEARSKAILKQAKVSYKAWVCCLVSCLISFQLFAQQNSDNQYKQPLVEVLKEIEARFGVQIKYSEPQVSDKWVKYANWRFRIDVDETLMNVLMPLDMKVNKEKDKVYKLKEYEYYRWDVEDGWAFLDQLATKYHDKTSWEVRKMLLKPALYEALQLAPLPVKQISKPIITQKRIMDGYTVENIAIEILPGLYVNGSLYKPLKFKGKIPLVLSPDGHWEKQRYRADCQIRCAMIAKMGAMAFSYDLFAWGESMLQFKYEDHRRSLSQTVQTLGGISILDYFTSLKEVDTARIGISGGSGAGSHSILMTALDDRIKLSAPVVAMSSYFYGGCPCESGMPIHFCGGGTNNVELAAMAAPKPMLIVSDGGDWTAETPQHDFPYLQKIYGYYGVSAHVENVHLPTERHDFGMNKRIALYDFLVKHFKLNATSVKDKAGKYDEGNCTVEPEKAMYVFGDKGELLPKNAIMGFEQLEKLWNKQVSTNVQKESRYKVAVVDLMILKRQKLSAFQLTKEIGADGLELDMGGLGDRETFDNQLADETIRVQFLTKAKELSLEISSLAMTGFYAQSFAKRPTYKKMVQDCINTMQLMNVKVGFLPLGVQGDLVKNPELRTPIIERLKIVGKMAEKAGVVIGIETALDATGELQLLKEVGSKSIKSYFNFSNALKNGRDLHKELSILGKDNIIQIHATNDDGVWLQDDPKIGMLKVKQTLDEMGWSGWLVVERSRDANNTKDVKRNFSTNTAYLKKIFQTN</sequence>
<dbReference type="InterPro" id="IPR013022">
    <property type="entry name" value="Xyl_isomerase-like_TIM-brl"/>
</dbReference>
<gene>
    <name evidence="3" type="ORF">SAMN04489864_10771</name>
</gene>
<evidence type="ECO:0000313" key="4">
    <source>
        <dbReference type="Proteomes" id="UP000199666"/>
    </source>
</evidence>
<keyword evidence="4" id="KW-1185">Reference proteome</keyword>
<proteinExistence type="predicted"/>
<organism evidence="3 4">
    <name type="scientific">Pedobacter insulae</name>
    <dbReference type="NCBI Taxonomy" id="414048"/>
    <lineage>
        <taxon>Bacteria</taxon>
        <taxon>Pseudomonadati</taxon>
        <taxon>Bacteroidota</taxon>
        <taxon>Sphingobacteriia</taxon>
        <taxon>Sphingobacteriales</taxon>
        <taxon>Sphingobacteriaceae</taxon>
        <taxon>Pedobacter</taxon>
    </lineage>
</organism>
<dbReference type="Proteomes" id="UP000199666">
    <property type="component" value="Unassembled WGS sequence"/>
</dbReference>
<evidence type="ECO:0000313" key="3">
    <source>
        <dbReference type="EMBL" id="SFH24556.1"/>
    </source>
</evidence>
<dbReference type="InterPro" id="IPR050261">
    <property type="entry name" value="FrsA_esterase"/>
</dbReference>
<feature type="chain" id="PRO_5011509903" evidence="1">
    <location>
        <begin position="43"/>
        <end position="757"/>
    </location>
</feature>
<accession>A0A1I2YHK2</accession>
<reference evidence="3 4" key="1">
    <citation type="submission" date="2016-10" db="EMBL/GenBank/DDBJ databases">
        <authorList>
            <person name="de Groot N.N."/>
        </authorList>
    </citation>
    <scope>NUCLEOTIDE SEQUENCE [LARGE SCALE GENOMIC DNA]</scope>
    <source>
        <strain evidence="3 4">DSM 18684</strain>
    </source>
</reference>
<dbReference type="ESTHER" id="9sphi-a0a1i2yhk2">
    <property type="family name" value="Pectin_methylesterase"/>
</dbReference>
<dbReference type="InterPro" id="IPR029058">
    <property type="entry name" value="AB_hydrolase_fold"/>
</dbReference>
<dbReference type="Gene3D" id="3.20.20.150">
    <property type="entry name" value="Divalent-metal-dependent TIM barrel enzymes"/>
    <property type="match status" value="1"/>
</dbReference>
<dbReference type="InterPro" id="IPR036237">
    <property type="entry name" value="Xyl_isomerase-like_sf"/>
</dbReference>
<feature type="domain" description="Xylose isomerase-like TIM barrel" evidence="2">
    <location>
        <begin position="513"/>
        <end position="739"/>
    </location>
</feature>